<dbReference type="EMBL" id="JAPDDT010000006">
    <property type="protein sequence ID" value="MCW1923892.1"/>
    <property type="molecule type" value="Genomic_DNA"/>
</dbReference>
<dbReference type="SUPFAM" id="SSF88946">
    <property type="entry name" value="Sigma2 domain of RNA polymerase sigma factors"/>
    <property type="match status" value="1"/>
</dbReference>
<evidence type="ECO:0000256" key="1">
    <source>
        <dbReference type="ARBA" id="ARBA00010641"/>
    </source>
</evidence>
<evidence type="ECO:0000256" key="2">
    <source>
        <dbReference type="ARBA" id="ARBA00023015"/>
    </source>
</evidence>
<evidence type="ECO:0000313" key="6">
    <source>
        <dbReference type="Proteomes" id="UP001320876"/>
    </source>
</evidence>
<evidence type="ECO:0000256" key="4">
    <source>
        <dbReference type="ARBA" id="ARBA00023163"/>
    </source>
</evidence>
<comment type="caution">
    <text evidence="5">The sequence shown here is derived from an EMBL/GenBank/DDBJ whole genome shotgun (WGS) entry which is preliminary data.</text>
</comment>
<comment type="similarity">
    <text evidence="1">Belongs to the sigma-70 factor family. ECF subfamily.</text>
</comment>
<proteinExistence type="inferred from homology"/>
<sequence length="202" mass="23112">MHTSAINLDLEIPTDLAPADRLVIERFSLHLSELRPALTAFLISRIGGDLDVAQDCLQEISLVLWKKHDPSWSREDFHRFAFRCATIEGRAYHRRNQRMGKRMVTLAPDVLESVGNEIISHEEADPTPSRQRLEALQLCLDSLPVPHREILEVRYSKNSNENSIASLAEARGWKVDALYKRLERLRTVLQDCILKHLVSSDP</sequence>
<dbReference type="InterPro" id="IPR013325">
    <property type="entry name" value="RNA_pol_sigma_r2"/>
</dbReference>
<dbReference type="PANTHER" id="PTHR43133">
    <property type="entry name" value="RNA POLYMERASE ECF-TYPE SIGMA FACTO"/>
    <property type="match status" value="1"/>
</dbReference>
<dbReference type="InterPro" id="IPR013324">
    <property type="entry name" value="RNA_pol_sigma_r3/r4-like"/>
</dbReference>
<protein>
    <recommendedName>
        <fullName evidence="7">Sigma-70 family RNA polymerase sigma factor</fullName>
    </recommendedName>
</protein>
<keyword evidence="6" id="KW-1185">Reference proteome</keyword>
<gene>
    <name evidence="5" type="ORF">OKA05_15090</name>
</gene>
<dbReference type="InterPro" id="IPR036388">
    <property type="entry name" value="WH-like_DNA-bd_sf"/>
</dbReference>
<dbReference type="Proteomes" id="UP001320876">
    <property type="component" value="Unassembled WGS sequence"/>
</dbReference>
<organism evidence="5 6">
    <name type="scientific">Luteolibacter arcticus</name>
    <dbReference type="NCBI Taxonomy" id="1581411"/>
    <lineage>
        <taxon>Bacteria</taxon>
        <taxon>Pseudomonadati</taxon>
        <taxon>Verrucomicrobiota</taxon>
        <taxon>Verrucomicrobiia</taxon>
        <taxon>Verrucomicrobiales</taxon>
        <taxon>Verrucomicrobiaceae</taxon>
        <taxon>Luteolibacter</taxon>
    </lineage>
</organism>
<keyword evidence="2" id="KW-0805">Transcription regulation</keyword>
<keyword evidence="3" id="KW-0731">Sigma factor</keyword>
<dbReference type="SUPFAM" id="SSF88659">
    <property type="entry name" value="Sigma3 and sigma4 domains of RNA polymerase sigma factors"/>
    <property type="match status" value="1"/>
</dbReference>
<dbReference type="Gene3D" id="1.10.1740.10">
    <property type="match status" value="1"/>
</dbReference>
<dbReference type="PANTHER" id="PTHR43133:SF51">
    <property type="entry name" value="RNA POLYMERASE SIGMA FACTOR"/>
    <property type="match status" value="1"/>
</dbReference>
<evidence type="ECO:0000256" key="3">
    <source>
        <dbReference type="ARBA" id="ARBA00023082"/>
    </source>
</evidence>
<dbReference type="InterPro" id="IPR039425">
    <property type="entry name" value="RNA_pol_sigma-70-like"/>
</dbReference>
<reference evidence="5 6" key="1">
    <citation type="submission" date="2022-10" db="EMBL/GenBank/DDBJ databases">
        <title>Luteolibacter arcticus strain CCTCC AB 2014275, whole genome shotgun sequencing project.</title>
        <authorList>
            <person name="Zhao G."/>
            <person name="Shen L."/>
        </authorList>
    </citation>
    <scope>NUCLEOTIDE SEQUENCE [LARGE SCALE GENOMIC DNA]</scope>
    <source>
        <strain evidence="5 6">CCTCC AB 2014275</strain>
    </source>
</reference>
<name>A0ABT3GK40_9BACT</name>
<keyword evidence="4" id="KW-0804">Transcription</keyword>
<evidence type="ECO:0008006" key="7">
    <source>
        <dbReference type="Google" id="ProtNLM"/>
    </source>
</evidence>
<accession>A0ABT3GK40</accession>
<dbReference type="Gene3D" id="1.10.10.10">
    <property type="entry name" value="Winged helix-like DNA-binding domain superfamily/Winged helix DNA-binding domain"/>
    <property type="match status" value="1"/>
</dbReference>
<dbReference type="RefSeq" id="WP_264487998.1">
    <property type="nucleotide sequence ID" value="NZ_JAPDDT010000006.1"/>
</dbReference>
<evidence type="ECO:0000313" key="5">
    <source>
        <dbReference type="EMBL" id="MCW1923892.1"/>
    </source>
</evidence>